<comment type="similarity">
    <text evidence="2 12">Belongs to the MICOS complex subunit Mic60 family.</text>
</comment>
<comment type="subcellular location">
    <subcellularLocation>
        <location evidence="1 12">Mitochondrion inner membrane</location>
        <topology evidence="1 12">Single-pass membrane protein</topology>
    </subcellularLocation>
</comment>
<feature type="compositionally biased region" description="Basic and acidic residues" evidence="14">
    <location>
        <begin position="150"/>
        <end position="173"/>
    </location>
</feature>
<comment type="function">
    <text evidence="11">Component of the MICOS complex, a large protein complex of the mitochondrial inner membrane that plays crucial roles in the maintenance of crista junctions, inner membrane architecture, and formation of contact sites to the outer membrane. Plays a role in keeping cristae membranes connected to the inner boundary membrane. Also promotes protein import via the mitochondrial intermembrane space assembly (MIA) pathway.</text>
</comment>
<evidence type="ECO:0000256" key="8">
    <source>
        <dbReference type="ARBA" id="ARBA00023054"/>
    </source>
</evidence>
<keyword evidence="5 12" id="KW-0999">Mitochondrion inner membrane</keyword>
<evidence type="ECO:0000256" key="14">
    <source>
        <dbReference type="SAM" id="MobiDB-lite"/>
    </source>
</evidence>
<evidence type="ECO:0000256" key="12">
    <source>
        <dbReference type="RuleBase" id="RU363000"/>
    </source>
</evidence>
<keyword evidence="6" id="KW-0809">Transit peptide</keyword>
<feature type="region of interest" description="Disordered" evidence="14">
    <location>
        <begin position="32"/>
        <end position="54"/>
    </location>
</feature>
<evidence type="ECO:0000256" key="1">
    <source>
        <dbReference type="ARBA" id="ARBA00004434"/>
    </source>
</evidence>
<gene>
    <name evidence="15" type="primary">Piso0_005861</name>
    <name evidence="15" type="ORF">GNLVRS01_PISO0N24191g</name>
</gene>
<dbReference type="InParanoid" id="G8Y054"/>
<dbReference type="AlphaFoldDB" id="G8Y054"/>
<comment type="subunit">
    <text evidence="12">Component of the mitochondrial contact site and cristae organizing system (MICOS) complex.</text>
</comment>
<evidence type="ECO:0000256" key="9">
    <source>
        <dbReference type="ARBA" id="ARBA00023128"/>
    </source>
</evidence>
<reference evidence="15 16" key="1">
    <citation type="journal article" date="2012" name="G3 (Bethesda)">
        <title>Pichia sorbitophila, an interspecies yeast hybrid reveals early steps of genome resolution following polyploidization.</title>
        <authorList>
            <person name="Leh Louis V."/>
            <person name="Despons L."/>
            <person name="Friedrich A."/>
            <person name="Martin T."/>
            <person name="Durrens P."/>
            <person name="Casaregola S."/>
            <person name="Neuveglise C."/>
            <person name="Fairhead C."/>
            <person name="Marck C."/>
            <person name="Cruz J.A."/>
            <person name="Straub M.L."/>
            <person name="Kugler V."/>
            <person name="Sacerdot C."/>
            <person name="Uzunov Z."/>
            <person name="Thierry A."/>
            <person name="Weiss S."/>
            <person name="Bleykasten C."/>
            <person name="De Montigny J."/>
            <person name="Jacques N."/>
            <person name="Jung P."/>
            <person name="Lemaire M."/>
            <person name="Mallet S."/>
            <person name="Morel G."/>
            <person name="Richard G.F."/>
            <person name="Sarkar A."/>
            <person name="Savel G."/>
            <person name="Schacherer J."/>
            <person name="Seret M.L."/>
            <person name="Talla E."/>
            <person name="Samson G."/>
            <person name="Jubin C."/>
            <person name="Poulain J."/>
            <person name="Vacherie B."/>
            <person name="Barbe V."/>
            <person name="Pelletier E."/>
            <person name="Sherman D.J."/>
            <person name="Westhof E."/>
            <person name="Weissenbach J."/>
            <person name="Baret P.V."/>
            <person name="Wincker P."/>
            <person name="Gaillardin C."/>
            <person name="Dujon B."/>
            <person name="Souciet J.L."/>
        </authorList>
    </citation>
    <scope>NUCLEOTIDE SEQUENCE [LARGE SCALE GENOMIC DNA]</scope>
    <source>
        <strain evidence="16">ATCC MYA-4447 / BCRC 22081 / CBS 7064 / NBRC 10061 / NRRL Y-12695</strain>
    </source>
</reference>
<evidence type="ECO:0000313" key="15">
    <source>
        <dbReference type="EMBL" id="CCE87313.1"/>
    </source>
</evidence>
<keyword evidence="10" id="KW-0472">Membrane</keyword>
<proteinExistence type="inferred from homology"/>
<dbReference type="STRING" id="559304.G8Y054"/>
<dbReference type="EMBL" id="FO082046">
    <property type="protein sequence ID" value="CCE87313.1"/>
    <property type="molecule type" value="Genomic_DNA"/>
</dbReference>
<feature type="coiled-coil region" evidence="13">
    <location>
        <begin position="281"/>
        <end position="308"/>
    </location>
</feature>
<dbReference type="PANTHER" id="PTHR15415">
    <property type="entry name" value="MITOFILIN"/>
    <property type="match status" value="1"/>
</dbReference>
<name>G8Y054_PICSO</name>
<dbReference type="GO" id="GO:0061617">
    <property type="term" value="C:MICOS complex"/>
    <property type="evidence" value="ECO:0007669"/>
    <property type="project" value="TreeGrafter"/>
</dbReference>
<dbReference type="Pfam" id="PF09731">
    <property type="entry name" value="Mitofilin"/>
    <property type="match status" value="1"/>
</dbReference>
<evidence type="ECO:0000256" key="5">
    <source>
        <dbReference type="ARBA" id="ARBA00022792"/>
    </source>
</evidence>
<feature type="coiled-coil region" evidence="13">
    <location>
        <begin position="341"/>
        <end position="375"/>
    </location>
</feature>
<dbReference type="OrthoDB" id="10261039at2759"/>
<dbReference type="FunCoup" id="G8Y054">
    <property type="interactions" value="311"/>
</dbReference>
<organism evidence="15 16">
    <name type="scientific">Pichia sorbitophila (strain ATCC MYA-4447 / BCRC 22081 / CBS 7064 / NBRC 10061 / NRRL Y-12695)</name>
    <name type="common">Hybrid yeast</name>
    <dbReference type="NCBI Taxonomy" id="559304"/>
    <lineage>
        <taxon>Eukaryota</taxon>
        <taxon>Fungi</taxon>
        <taxon>Dikarya</taxon>
        <taxon>Ascomycota</taxon>
        <taxon>Saccharomycotina</taxon>
        <taxon>Pichiomycetes</taxon>
        <taxon>Debaryomycetaceae</taxon>
        <taxon>Millerozyma</taxon>
    </lineage>
</organism>
<evidence type="ECO:0000256" key="3">
    <source>
        <dbReference type="ARBA" id="ARBA00018116"/>
    </source>
</evidence>
<dbReference type="GO" id="GO:0042407">
    <property type="term" value="P:cristae formation"/>
    <property type="evidence" value="ECO:0007669"/>
    <property type="project" value="TreeGrafter"/>
</dbReference>
<evidence type="ECO:0000256" key="13">
    <source>
        <dbReference type="SAM" id="Coils"/>
    </source>
</evidence>
<feature type="region of interest" description="Disordered" evidence="14">
    <location>
        <begin position="150"/>
        <end position="178"/>
    </location>
</feature>
<keyword evidence="9 12" id="KW-0496">Mitochondrion</keyword>
<dbReference type="InterPro" id="IPR019133">
    <property type="entry name" value="MIC60"/>
</dbReference>
<dbReference type="eggNOG" id="KOG1854">
    <property type="taxonomic scope" value="Eukaryota"/>
</dbReference>
<dbReference type="PANTHER" id="PTHR15415:SF7">
    <property type="entry name" value="MICOS COMPLEX SUBUNIT MIC60"/>
    <property type="match status" value="1"/>
</dbReference>
<evidence type="ECO:0000256" key="7">
    <source>
        <dbReference type="ARBA" id="ARBA00022989"/>
    </source>
</evidence>
<evidence type="ECO:0000256" key="4">
    <source>
        <dbReference type="ARBA" id="ARBA00022692"/>
    </source>
</evidence>
<dbReference type="OMA" id="DYATDAY"/>
<accession>G8Y054</accession>
<evidence type="ECO:0000313" key="16">
    <source>
        <dbReference type="Proteomes" id="UP000005222"/>
    </source>
</evidence>
<evidence type="ECO:0000256" key="2">
    <source>
        <dbReference type="ARBA" id="ARBA00010877"/>
    </source>
</evidence>
<protein>
    <recommendedName>
        <fullName evidence="3 12">MICOS complex subunit MIC60</fullName>
    </recommendedName>
    <alternativeName>
        <fullName evidence="12">Mitofilin</fullName>
    </alternativeName>
</protein>
<keyword evidence="8 13" id="KW-0175">Coiled coil</keyword>
<evidence type="ECO:0000256" key="11">
    <source>
        <dbReference type="ARBA" id="ARBA00025571"/>
    </source>
</evidence>
<sequence length="561" mass="62509">MIRALNRSVSIRSNVCHKRLISSSVRAFNVKTDEKGAPGNEGTGDQENNGKQNHKKGWSITGLLFRTALVGSVLYGGTLYAATKNDKVLDFVIDKQPPYYEELLNFIENFSVEEVKSTTEKFKDSISQWKLPSKDKFDELTHKGGSFIEETKKKLASPSEDKQTEVDMSKKTPAEQLQKPVEAVQKTVEHLPLIKVNLKDGSAIDSTVQNTIQSFNDLIRSIDQGPGNSSKSDSYIKAVSDSVTKLANKLNELTTNFDQELQSKLKISQTELLASYTKKELELTENILNQFNHEKAQLEKKLNARLAQEIQATKESLSQAAVNAITMVRVEQIKKFKESVRSEVENERNGKLANLDKLNARINELENFATSLESSLSTNYSKTLLQRSVAKLRSLLDTPEDGKPELLAPYVDDLDKKSAGLNDELISLAIKELRPLLAKESTHSVLTNSQLLGRWEQLSPELRSASLLPPNAGLLGHLASLLFSKLLLPVKGSNPQGKDIESVIARVESSLARNNLDDAVEEAANLKAWTRKLADDWVIEARKRLEVQYLLSIIEAESKIL</sequence>
<evidence type="ECO:0000256" key="10">
    <source>
        <dbReference type="ARBA" id="ARBA00023136"/>
    </source>
</evidence>
<keyword evidence="4 12" id="KW-0812">Transmembrane</keyword>
<dbReference type="Proteomes" id="UP000005222">
    <property type="component" value="Chromosome N"/>
</dbReference>
<dbReference type="HOGENOM" id="CLU_008024_2_0_1"/>
<evidence type="ECO:0000256" key="6">
    <source>
        <dbReference type="ARBA" id="ARBA00022946"/>
    </source>
</evidence>
<keyword evidence="7" id="KW-1133">Transmembrane helix</keyword>
<keyword evidence="16" id="KW-1185">Reference proteome</keyword>